<reference evidence="9" key="2">
    <citation type="journal article" date="2021" name="PeerJ">
        <title>Extensive microbial diversity within the chicken gut microbiome revealed by metagenomics and culture.</title>
        <authorList>
            <person name="Gilroy R."/>
            <person name="Ravi A."/>
            <person name="Getino M."/>
            <person name="Pursley I."/>
            <person name="Horton D.L."/>
            <person name="Alikhan N.F."/>
            <person name="Baker D."/>
            <person name="Gharbi K."/>
            <person name="Hall N."/>
            <person name="Watson M."/>
            <person name="Adriaenssens E.M."/>
            <person name="Foster-Nyarko E."/>
            <person name="Jarju S."/>
            <person name="Secka A."/>
            <person name="Antonio M."/>
            <person name="Oren A."/>
            <person name="Chaudhuri R.R."/>
            <person name="La Ragione R."/>
            <person name="Hildebrand F."/>
            <person name="Pallen M.J."/>
        </authorList>
    </citation>
    <scope>NUCLEOTIDE SEQUENCE</scope>
    <source>
        <strain evidence="9">CHK154-7741</strain>
    </source>
</reference>
<dbReference type="Gene3D" id="1.20.1250.20">
    <property type="entry name" value="MFS general substrate transporter like domains"/>
    <property type="match status" value="1"/>
</dbReference>
<dbReference type="PANTHER" id="PTHR23501">
    <property type="entry name" value="MAJOR FACILITATOR SUPERFAMILY"/>
    <property type="match status" value="1"/>
</dbReference>
<dbReference type="InterPro" id="IPR011701">
    <property type="entry name" value="MFS"/>
</dbReference>
<evidence type="ECO:0000256" key="6">
    <source>
        <dbReference type="ARBA" id="ARBA00023136"/>
    </source>
</evidence>
<reference evidence="9" key="1">
    <citation type="submission" date="2020-10" db="EMBL/GenBank/DDBJ databases">
        <authorList>
            <person name="Gilroy R."/>
        </authorList>
    </citation>
    <scope>NUCLEOTIDE SEQUENCE</scope>
    <source>
        <strain evidence="9">CHK154-7741</strain>
    </source>
</reference>
<dbReference type="EMBL" id="DVOD01000035">
    <property type="protein sequence ID" value="HIU92496.1"/>
    <property type="molecule type" value="Genomic_DNA"/>
</dbReference>
<feature type="transmembrane region" description="Helical" evidence="7">
    <location>
        <begin position="54"/>
        <end position="72"/>
    </location>
</feature>
<dbReference type="InterPro" id="IPR004638">
    <property type="entry name" value="EmrB-like"/>
</dbReference>
<feature type="transmembrane region" description="Helical" evidence="7">
    <location>
        <begin position="109"/>
        <end position="131"/>
    </location>
</feature>
<dbReference type="Proteomes" id="UP000886748">
    <property type="component" value="Unassembled WGS sequence"/>
</dbReference>
<dbReference type="PROSITE" id="PS00217">
    <property type="entry name" value="SUGAR_TRANSPORT_2"/>
    <property type="match status" value="1"/>
</dbReference>
<accession>A0A9D1N065</accession>
<keyword evidence="4 7" id="KW-0812">Transmembrane</keyword>
<dbReference type="GO" id="GO:0005886">
    <property type="term" value="C:plasma membrane"/>
    <property type="evidence" value="ECO:0007669"/>
    <property type="project" value="UniProtKB-SubCell"/>
</dbReference>
<keyword evidence="2" id="KW-0813">Transport</keyword>
<dbReference type="InterPro" id="IPR020846">
    <property type="entry name" value="MFS_dom"/>
</dbReference>
<feature type="domain" description="Major facilitator superfamily (MFS) profile" evidence="8">
    <location>
        <begin position="18"/>
        <end position="514"/>
    </location>
</feature>
<feature type="transmembrane region" description="Helical" evidence="7">
    <location>
        <begin position="205"/>
        <end position="224"/>
    </location>
</feature>
<evidence type="ECO:0000256" key="7">
    <source>
        <dbReference type="SAM" id="Phobius"/>
    </source>
</evidence>
<keyword evidence="3" id="KW-1003">Cell membrane</keyword>
<dbReference type="Gene3D" id="1.20.1720.10">
    <property type="entry name" value="Multidrug resistance protein D"/>
    <property type="match status" value="1"/>
</dbReference>
<dbReference type="AlphaFoldDB" id="A0A9D1N065"/>
<evidence type="ECO:0000256" key="5">
    <source>
        <dbReference type="ARBA" id="ARBA00022989"/>
    </source>
</evidence>
<proteinExistence type="predicted"/>
<protein>
    <submittedName>
        <fullName evidence="9">DHA2 family efflux MFS transporter permease subunit</fullName>
    </submittedName>
</protein>
<evidence type="ECO:0000256" key="1">
    <source>
        <dbReference type="ARBA" id="ARBA00004651"/>
    </source>
</evidence>
<evidence type="ECO:0000256" key="2">
    <source>
        <dbReference type="ARBA" id="ARBA00022448"/>
    </source>
</evidence>
<evidence type="ECO:0000259" key="8">
    <source>
        <dbReference type="PROSITE" id="PS50850"/>
    </source>
</evidence>
<feature type="transmembrane region" description="Helical" evidence="7">
    <location>
        <begin position="338"/>
        <end position="359"/>
    </location>
</feature>
<feature type="transmembrane region" description="Helical" evidence="7">
    <location>
        <begin position="170"/>
        <end position="193"/>
    </location>
</feature>
<feature type="transmembrane region" description="Helical" evidence="7">
    <location>
        <begin position="143"/>
        <end position="164"/>
    </location>
</feature>
<gene>
    <name evidence="9" type="ORF">IAD26_05110</name>
</gene>
<dbReference type="PRINTS" id="PR01036">
    <property type="entry name" value="TCRTETB"/>
</dbReference>
<feature type="transmembrane region" description="Helical" evidence="7">
    <location>
        <begin position="312"/>
        <end position="331"/>
    </location>
</feature>
<dbReference type="PROSITE" id="PS50850">
    <property type="entry name" value="MFS"/>
    <property type="match status" value="1"/>
</dbReference>
<dbReference type="Pfam" id="PF07690">
    <property type="entry name" value="MFS_1"/>
    <property type="match status" value="1"/>
</dbReference>
<feature type="transmembrane region" description="Helical" evidence="7">
    <location>
        <begin position="236"/>
        <end position="255"/>
    </location>
</feature>
<dbReference type="CDD" id="cd17503">
    <property type="entry name" value="MFS_LmrB_MDR_like"/>
    <property type="match status" value="1"/>
</dbReference>
<keyword evidence="6 7" id="KW-0472">Membrane</keyword>
<comment type="caution">
    <text evidence="9">The sequence shown here is derived from an EMBL/GenBank/DDBJ whole genome shotgun (WGS) entry which is preliminary data.</text>
</comment>
<dbReference type="NCBIfam" id="TIGR00711">
    <property type="entry name" value="efflux_EmrB"/>
    <property type="match status" value="1"/>
</dbReference>
<dbReference type="PANTHER" id="PTHR23501:SF174">
    <property type="entry name" value="MULTIDRUG EXPORT PROTEIN EMRB-RELATED"/>
    <property type="match status" value="1"/>
</dbReference>
<keyword evidence="5 7" id="KW-1133">Transmembrane helix</keyword>
<organism evidence="9 10">
    <name type="scientific">Candidatus Limenecus avicola</name>
    <dbReference type="NCBI Taxonomy" id="2840847"/>
    <lineage>
        <taxon>Bacteria</taxon>
        <taxon>Bacillati</taxon>
        <taxon>Bacillota</taxon>
        <taxon>Clostridia</taxon>
        <taxon>Eubacteriales</taxon>
        <taxon>Clostridiaceae</taxon>
        <taxon>Clostridiaceae incertae sedis</taxon>
        <taxon>Candidatus Limenecus</taxon>
    </lineage>
</organism>
<feature type="transmembrane region" description="Helical" evidence="7">
    <location>
        <begin position="84"/>
        <end position="103"/>
    </location>
</feature>
<sequence length="515" mass="56985">MEKIENTNNNVQISPWLTTIAVMSAAFMFVLDGTIANVALPQMAGSFSSSNDEATWILTSYLIASGIVVPSVDWFSKFFGRKQFFIACILIFTGASLLCGMSTSLDMMIVSRVIQGVGGGALLPVAQAILLEAFPVEKRALAMSIFGFGVVVAPVIGPILGGWLTDNWSWNWIFFINIPFGILAAVTSKLWIFDPPYAQKQADAKIDYVGFFFLIVWLVTFQVFLDKGNNADWFGSEWICWTFGISMIAMVLFIYSQIVQKDSIIDLSVFKDRSFVLGTTILVIANMVLYASTTIMPLFLQNLMGYNAFWSGYSLMPRGFGSVLAIFIYSITNKMFDFRLFTAIGIIGLGVSGLMFGFLNLEFSMINIIIPNFIFGFSVGMTITVLTTASMETISNAKMTNASGVQNLVKNLGAAIGTSLVATMVSRYSQAFQHNMVGFLDPNNPVYAERLASMTSFFCQFDVYAVAFQKAQGMLYNQLLQQSTLCAYMETFRVWGIVTFVCLPLLLLYKNKTKA</sequence>
<dbReference type="InterPro" id="IPR036259">
    <property type="entry name" value="MFS_trans_sf"/>
</dbReference>
<dbReference type="InterPro" id="IPR005829">
    <property type="entry name" value="Sugar_transporter_CS"/>
</dbReference>
<evidence type="ECO:0000256" key="3">
    <source>
        <dbReference type="ARBA" id="ARBA00022475"/>
    </source>
</evidence>
<dbReference type="GO" id="GO:0022857">
    <property type="term" value="F:transmembrane transporter activity"/>
    <property type="evidence" value="ECO:0007669"/>
    <property type="project" value="InterPro"/>
</dbReference>
<feature type="transmembrane region" description="Helical" evidence="7">
    <location>
        <begin position="408"/>
        <end position="428"/>
    </location>
</feature>
<evidence type="ECO:0000313" key="10">
    <source>
        <dbReference type="Proteomes" id="UP000886748"/>
    </source>
</evidence>
<evidence type="ECO:0000256" key="4">
    <source>
        <dbReference type="ARBA" id="ARBA00022692"/>
    </source>
</evidence>
<feature type="transmembrane region" description="Helical" evidence="7">
    <location>
        <begin position="365"/>
        <end position="387"/>
    </location>
</feature>
<evidence type="ECO:0000313" key="9">
    <source>
        <dbReference type="EMBL" id="HIU92496.1"/>
    </source>
</evidence>
<name>A0A9D1N065_9CLOT</name>
<dbReference type="SUPFAM" id="SSF103473">
    <property type="entry name" value="MFS general substrate transporter"/>
    <property type="match status" value="1"/>
</dbReference>
<feature type="transmembrane region" description="Helical" evidence="7">
    <location>
        <begin position="275"/>
        <end position="300"/>
    </location>
</feature>
<feature type="transmembrane region" description="Helical" evidence="7">
    <location>
        <begin position="20"/>
        <end position="42"/>
    </location>
</feature>
<feature type="transmembrane region" description="Helical" evidence="7">
    <location>
        <begin position="492"/>
        <end position="509"/>
    </location>
</feature>
<comment type="subcellular location">
    <subcellularLocation>
        <location evidence="1">Cell membrane</location>
        <topology evidence="1">Multi-pass membrane protein</topology>
    </subcellularLocation>
</comment>